<dbReference type="EMBL" id="JAQNDL010000003">
    <property type="protein sequence ID" value="MDC0721773.1"/>
    <property type="molecule type" value="Genomic_DNA"/>
</dbReference>
<evidence type="ECO:0000313" key="3">
    <source>
        <dbReference type="Proteomes" id="UP001221686"/>
    </source>
</evidence>
<reference evidence="2 3" key="1">
    <citation type="submission" date="2022-11" db="EMBL/GenBank/DDBJ databases">
        <title>Minimal conservation of predation-associated metabolite biosynthetic gene clusters underscores biosynthetic potential of Myxococcota including descriptions for ten novel species: Archangium lansinium sp. nov., Myxococcus landrumus sp. nov., Nannocystis bai.</title>
        <authorList>
            <person name="Ahearne A."/>
            <person name="Stevens C."/>
            <person name="Dowd S."/>
        </authorList>
    </citation>
    <scope>NUCLEOTIDE SEQUENCE [LARGE SCALE GENOMIC DNA]</scope>
    <source>
        <strain evidence="2 3">BB15-2</strain>
    </source>
</reference>
<organism evidence="2 3">
    <name type="scientific">Nannocystis bainbridge</name>
    <dbReference type="NCBI Taxonomy" id="2995303"/>
    <lineage>
        <taxon>Bacteria</taxon>
        <taxon>Pseudomonadati</taxon>
        <taxon>Myxococcota</taxon>
        <taxon>Polyangia</taxon>
        <taxon>Nannocystales</taxon>
        <taxon>Nannocystaceae</taxon>
        <taxon>Nannocystis</taxon>
    </lineage>
</organism>
<evidence type="ECO:0000313" key="2">
    <source>
        <dbReference type="EMBL" id="MDC0721773.1"/>
    </source>
</evidence>
<feature type="region of interest" description="Disordered" evidence="1">
    <location>
        <begin position="97"/>
        <end position="116"/>
    </location>
</feature>
<proteinExistence type="predicted"/>
<name>A0ABT5EA08_9BACT</name>
<dbReference type="Proteomes" id="UP001221686">
    <property type="component" value="Unassembled WGS sequence"/>
</dbReference>
<protein>
    <recommendedName>
        <fullName evidence="4">ClpX-type ZB domain-containing protein</fullName>
    </recommendedName>
</protein>
<comment type="caution">
    <text evidence="2">The sequence shown here is derived from an EMBL/GenBank/DDBJ whole genome shotgun (WGS) entry which is preliminary data.</text>
</comment>
<accession>A0ABT5EA08</accession>
<evidence type="ECO:0008006" key="4">
    <source>
        <dbReference type="Google" id="ProtNLM"/>
    </source>
</evidence>
<evidence type="ECO:0000256" key="1">
    <source>
        <dbReference type="SAM" id="MobiDB-lite"/>
    </source>
</evidence>
<keyword evidence="3" id="KW-1185">Reference proteome</keyword>
<sequence length="116" mass="12905">MDRAAARSWISQCGYPGWLALVDEVYDRLPPGLQIRQAYQKWAELRFDVDVDDAAFEAFLVEIADRSATICGVCGGAGRRQTVEGWDETICDPCSARAETRIDGPPDPDEDARRGR</sequence>
<gene>
    <name evidence="2" type="ORF">POL25_32995</name>
</gene>